<evidence type="ECO:0000313" key="5">
    <source>
        <dbReference type="Proteomes" id="UP000294882"/>
    </source>
</evidence>
<evidence type="ECO:0000259" key="3">
    <source>
        <dbReference type="PROSITE" id="PS51898"/>
    </source>
</evidence>
<keyword evidence="1" id="KW-0233">DNA recombination</keyword>
<dbReference type="InterPro" id="IPR011010">
    <property type="entry name" value="DNA_brk_join_enz"/>
</dbReference>
<reference evidence="4 5" key="1">
    <citation type="submission" date="2019-03" db="EMBL/GenBank/DDBJ databases">
        <title>Genomic Encyclopedia of Archaeal and Bacterial Type Strains, Phase II (KMG-II): from individual species to whole genera.</title>
        <authorList>
            <person name="Goeker M."/>
        </authorList>
    </citation>
    <scope>NUCLEOTIDE SEQUENCE [LARGE SCALE GENOMIC DNA]</scope>
    <source>
        <strain evidence="4 5">ATCC 25591</strain>
    </source>
</reference>
<evidence type="ECO:0000256" key="1">
    <source>
        <dbReference type="ARBA" id="ARBA00023172"/>
    </source>
</evidence>
<dbReference type="CDD" id="cd00397">
    <property type="entry name" value="DNA_BRE_C"/>
    <property type="match status" value="1"/>
</dbReference>
<comment type="caution">
    <text evidence="4">The sequence shown here is derived from an EMBL/GenBank/DDBJ whole genome shotgun (WGS) entry which is preliminary data.</text>
</comment>
<dbReference type="GO" id="GO:0015074">
    <property type="term" value="P:DNA integration"/>
    <property type="evidence" value="ECO:0007669"/>
    <property type="project" value="InterPro"/>
</dbReference>
<proteinExistence type="predicted"/>
<gene>
    <name evidence="4" type="ORF">JN03_0300</name>
</gene>
<dbReference type="RefSeq" id="WP_134076557.1">
    <property type="nucleotide sequence ID" value="NZ_JAQTIV010000017.1"/>
</dbReference>
<dbReference type="InterPro" id="IPR013762">
    <property type="entry name" value="Integrase-like_cat_sf"/>
</dbReference>
<organism evidence="4 5">
    <name type="scientific">Metamycoplasma hyosynoviae</name>
    <dbReference type="NCBI Taxonomy" id="29559"/>
    <lineage>
        <taxon>Bacteria</taxon>
        <taxon>Bacillati</taxon>
        <taxon>Mycoplasmatota</taxon>
        <taxon>Mycoplasmoidales</taxon>
        <taxon>Metamycoplasmataceae</taxon>
        <taxon>Metamycoplasma</taxon>
    </lineage>
</organism>
<dbReference type="GO" id="GO:0006310">
    <property type="term" value="P:DNA recombination"/>
    <property type="evidence" value="ECO:0007669"/>
    <property type="project" value="UniProtKB-KW"/>
</dbReference>
<evidence type="ECO:0000313" key="4">
    <source>
        <dbReference type="EMBL" id="TDU97784.1"/>
    </source>
</evidence>
<dbReference type="PROSITE" id="PS51898">
    <property type="entry name" value="TYR_RECOMBINASE"/>
    <property type="match status" value="1"/>
</dbReference>
<dbReference type="Gene3D" id="1.10.443.10">
    <property type="entry name" value="Intergrase catalytic core"/>
    <property type="match status" value="1"/>
</dbReference>
<dbReference type="SUPFAM" id="SSF56349">
    <property type="entry name" value="DNA breaking-rejoining enzymes"/>
    <property type="match status" value="1"/>
</dbReference>
<name>A0A4R7TYL5_9BACT</name>
<dbReference type="Pfam" id="PF00589">
    <property type="entry name" value="Phage_integrase"/>
    <property type="match status" value="1"/>
</dbReference>
<dbReference type="GO" id="GO:0003677">
    <property type="term" value="F:DNA binding"/>
    <property type="evidence" value="ECO:0007669"/>
    <property type="project" value="InterPro"/>
</dbReference>
<sequence length="326" mass="38501">MKKLIEEIKIFINTHYKNYNSRSKAIDALKRIENLEKIDIESINKLYSSIPTSKLSNSSKMTEISYIKNFLNKVGNFKRRVFKVDDLLKLPSDTIPKETFDLIELENIQNYLKLFKNEQFRLIFNLLLFNGCRLAEFCSTDWKSMKVNKYQMRIKAKKHGNFRIMTVPDHLIDDFERIGISYSYNTIQNLFNEFSKFVKFIDPNFRKRISAHVLRAQMITHLHLAGMSSGEIQNVTGHSNSNTIERIYIKTSDSYKRQIMELAAMNPIESMEINKLHEFINYQNKQIIESKNQINLLKLRLDEEQNNENKDTNLQEVENKPKILLN</sequence>
<dbReference type="InterPro" id="IPR002104">
    <property type="entry name" value="Integrase_catalytic"/>
</dbReference>
<dbReference type="EMBL" id="SOCH01000003">
    <property type="protein sequence ID" value="TDU97784.1"/>
    <property type="molecule type" value="Genomic_DNA"/>
</dbReference>
<evidence type="ECO:0000256" key="2">
    <source>
        <dbReference type="SAM" id="MobiDB-lite"/>
    </source>
</evidence>
<protein>
    <submittedName>
        <fullName evidence="4">Phage integrase family protein</fullName>
    </submittedName>
</protein>
<dbReference type="AlphaFoldDB" id="A0A4R7TYL5"/>
<feature type="region of interest" description="Disordered" evidence="2">
    <location>
        <begin position="307"/>
        <end position="326"/>
    </location>
</feature>
<feature type="domain" description="Tyr recombinase" evidence="3">
    <location>
        <begin position="89"/>
        <end position="261"/>
    </location>
</feature>
<accession>A0A4R7TYL5</accession>
<dbReference type="Proteomes" id="UP000294882">
    <property type="component" value="Unassembled WGS sequence"/>
</dbReference>